<dbReference type="EMBL" id="CP022129">
    <property type="protein sequence ID" value="ASF46219.1"/>
    <property type="molecule type" value="Genomic_DNA"/>
</dbReference>
<sequence>MKTKSSVRFFARAAHLDVDIELADVIMISIKQGMLNTEDHEYIFDKVDIEKHPRLAERKISHTSRRHAAEHLKATLCEAFIKNIYEDTTQYFQEIIDAAAKNGLDPQRLIGEHQTNFKANEVLQAGGWDKVVSMVAESVFRKLLNERDTKKLLEKINIKLKLDVSSTTIDNALPYFEIRHLLVHNDGKADKKFCDAFPDFCTSIGKKIKLDAKLIQDARTAISALIEEFDQQIVSKSIVASNQLQP</sequence>
<proteinExistence type="predicted"/>
<evidence type="ECO:0008006" key="3">
    <source>
        <dbReference type="Google" id="ProtNLM"/>
    </source>
</evidence>
<name>A0A1Z4BY87_9GAMM</name>
<dbReference type="AlphaFoldDB" id="A0A1Z4BY87"/>
<gene>
    <name evidence="1" type="ORF">CEK71_09055</name>
</gene>
<evidence type="ECO:0000313" key="2">
    <source>
        <dbReference type="Proteomes" id="UP000197019"/>
    </source>
</evidence>
<dbReference type="KEGG" id="mpsy:CEK71_09055"/>
<organism evidence="1 2">
    <name type="scientific">Methylovulum psychrotolerans</name>
    <dbReference type="NCBI Taxonomy" id="1704499"/>
    <lineage>
        <taxon>Bacteria</taxon>
        <taxon>Pseudomonadati</taxon>
        <taxon>Pseudomonadota</taxon>
        <taxon>Gammaproteobacteria</taxon>
        <taxon>Methylococcales</taxon>
        <taxon>Methylococcaceae</taxon>
        <taxon>Methylovulum</taxon>
    </lineage>
</organism>
<keyword evidence="2" id="KW-1185">Reference proteome</keyword>
<dbReference type="RefSeq" id="WP_088619093.1">
    <property type="nucleotide sequence ID" value="NZ_CP022129.1"/>
</dbReference>
<reference evidence="1 2" key="1">
    <citation type="submission" date="2017-06" db="EMBL/GenBank/DDBJ databases">
        <title>Genome Sequencing of the methanotroph Methylovulum psychrotolerants str. HV10-M2 isolated from a high-altitude environment.</title>
        <authorList>
            <person name="Mateos-Rivera A."/>
        </authorList>
    </citation>
    <scope>NUCLEOTIDE SEQUENCE [LARGE SCALE GENOMIC DNA]</scope>
    <source>
        <strain evidence="1 2">HV10_M2</strain>
    </source>
</reference>
<accession>A0A1Z4BY87</accession>
<evidence type="ECO:0000313" key="1">
    <source>
        <dbReference type="EMBL" id="ASF46219.1"/>
    </source>
</evidence>
<dbReference type="Proteomes" id="UP000197019">
    <property type="component" value="Chromosome"/>
</dbReference>
<protein>
    <recommendedName>
        <fullName evidence="3">RiboL-PSP-HEPN domain-containing protein</fullName>
    </recommendedName>
</protein>
<dbReference type="OrthoDB" id="7068215at2"/>